<proteinExistence type="predicted"/>
<feature type="compositionally biased region" description="Acidic residues" evidence="1">
    <location>
        <begin position="151"/>
        <end position="169"/>
    </location>
</feature>
<sequence length="654" mass="73072">MAKVFKLKPEEEITSVIERLWETGEEEVFLVAPAGSALLKNIIGLKLLKREAERLGKEVVLIAKDEVGREMAKRVGLAARVSLPKNKEIEEEEEKVFKEMPPQKFETLMEEEVKAKRQEVPRKVGVAGRTQMSDIRPKSVVEALTRLAEEVEEEEVEDDSWKETEEEAVESGKGFWDTAMEKIKEVKGMPFVRDDEARVEEKEEEVAAELPEPALWDEDEKETEPVEEELPPVRLMGKRQEDEEEPEKDSFRKRKKSKKFLTKNRKMLTIEFFSTKFLVLFGGAAVVLAAVALYFILPKAEVVITPKTEAVEEEITLMADKGISKIDATQNHLPAQLIRVDKRETKEFDATGQRQLNEKARGTIVVYNEFSSSAQGLVEKTRLVSEDGKVFRTTKTITVPGAKIQDGKIVASSLSVDVVADQAGEEYNVAAGRFTIRGFQGTPKYTAFYGISKTAMSGGAAGVARVVSQEDFDKARADVWQTLQPSLDKEFRAQIPSGLKMLEGSFKEEGGVAESVPGVGSRADKFTLTLKGAATVLLFDEKDVLELLKKKLGGDKLNGDKQLKINNDGIVYSETQPDFTKGQLSFRAKVSGKIIWQVDEEAIRKEIAGKDEEAVKQIFSGHEEIDKARMSFWPFWVSAVPSSVDKIKISEGLD</sequence>
<dbReference type="Proteomes" id="UP000229247">
    <property type="component" value="Unassembled WGS sequence"/>
</dbReference>
<feature type="region of interest" description="Disordered" evidence="1">
    <location>
        <begin position="201"/>
        <end position="256"/>
    </location>
</feature>
<comment type="caution">
    <text evidence="3">The sequence shown here is derived from an EMBL/GenBank/DDBJ whole genome shotgun (WGS) entry which is preliminary data.</text>
</comment>
<reference evidence="4" key="1">
    <citation type="submission" date="2017-09" db="EMBL/GenBank/DDBJ databases">
        <title>Depth-based differentiation of microbial function through sediment-hosted aquifers and enrichment of novel symbionts in the deep terrestrial subsurface.</title>
        <authorList>
            <person name="Probst A.J."/>
            <person name="Ladd B."/>
            <person name="Jarett J.K."/>
            <person name="Geller-Mcgrath D.E."/>
            <person name="Sieber C.M.K."/>
            <person name="Emerson J.B."/>
            <person name="Anantharaman K."/>
            <person name="Thomas B.C."/>
            <person name="Malmstrom R."/>
            <person name="Stieglmeier M."/>
            <person name="Klingl A."/>
            <person name="Woyke T."/>
            <person name="Ryan C.M."/>
            <person name="Banfield J.F."/>
        </authorList>
    </citation>
    <scope>NUCLEOTIDE SEQUENCE [LARGE SCALE GENOMIC DNA]</scope>
</reference>
<gene>
    <name evidence="3" type="ORF">COS30_02665</name>
</gene>
<dbReference type="EMBL" id="PEUE01000064">
    <property type="protein sequence ID" value="PIV38336.1"/>
    <property type="molecule type" value="Genomic_DNA"/>
</dbReference>
<keyword evidence="2" id="KW-0812">Transmembrane</keyword>
<evidence type="ECO:0000313" key="4">
    <source>
        <dbReference type="Proteomes" id="UP000229247"/>
    </source>
</evidence>
<feature type="region of interest" description="Disordered" evidence="1">
    <location>
        <begin position="151"/>
        <end position="172"/>
    </location>
</feature>
<feature type="transmembrane region" description="Helical" evidence="2">
    <location>
        <begin position="277"/>
        <end position="297"/>
    </location>
</feature>
<keyword evidence="2" id="KW-0472">Membrane</keyword>
<evidence type="ECO:0008006" key="5">
    <source>
        <dbReference type="Google" id="ProtNLM"/>
    </source>
</evidence>
<evidence type="ECO:0000313" key="3">
    <source>
        <dbReference type="EMBL" id="PIV38336.1"/>
    </source>
</evidence>
<dbReference type="AlphaFoldDB" id="A0A2M7D5N8"/>
<feature type="compositionally biased region" description="Acidic residues" evidence="1">
    <location>
        <begin position="215"/>
        <end position="230"/>
    </location>
</feature>
<keyword evidence="2" id="KW-1133">Transmembrane helix</keyword>
<protein>
    <recommendedName>
        <fullName evidence="5">Baseplate protein J-like domain-containing protein</fullName>
    </recommendedName>
</protein>
<evidence type="ECO:0000256" key="2">
    <source>
        <dbReference type="SAM" id="Phobius"/>
    </source>
</evidence>
<evidence type="ECO:0000256" key="1">
    <source>
        <dbReference type="SAM" id="MobiDB-lite"/>
    </source>
</evidence>
<name>A0A2M7D5N8_9BACT</name>
<organism evidence="3 4">
    <name type="scientific">Candidatus Portnoybacteria bacterium CG02_land_8_20_14_3_00_45_8</name>
    <dbReference type="NCBI Taxonomy" id="1974807"/>
    <lineage>
        <taxon>Bacteria</taxon>
        <taxon>Candidatus Portnoyibacteriota</taxon>
    </lineage>
</organism>
<accession>A0A2M7D5N8</accession>